<dbReference type="GO" id="GO:0008270">
    <property type="term" value="F:zinc ion binding"/>
    <property type="evidence" value="ECO:0007669"/>
    <property type="project" value="UniProtKB-UniRule"/>
</dbReference>
<gene>
    <name evidence="8" type="primary">rnz</name>
    <name evidence="9" type="ORF">DN068_11305</name>
</gene>
<feature type="binding site" evidence="8">
    <location>
        <position position="267"/>
    </location>
    <ligand>
        <name>Zn(2+)</name>
        <dbReference type="ChEBI" id="CHEBI:29105"/>
        <label>2</label>
        <note>catalytic</note>
    </ligand>
</feature>
<feature type="active site" description="Proton acceptor" evidence="8">
    <location>
        <position position="64"/>
    </location>
</feature>
<comment type="caution">
    <text evidence="9">The sequence shown here is derived from an EMBL/GenBank/DDBJ whole genome shotgun (WGS) entry which is preliminary data.</text>
</comment>
<evidence type="ECO:0000256" key="5">
    <source>
        <dbReference type="ARBA" id="ARBA00022759"/>
    </source>
</evidence>
<comment type="subunit">
    <text evidence="1 8">Homodimer.</text>
</comment>
<feature type="binding site" evidence="8">
    <location>
        <position position="209"/>
    </location>
    <ligand>
        <name>Zn(2+)</name>
        <dbReference type="ChEBI" id="CHEBI:29105"/>
        <label>1</label>
        <note>catalytic</note>
    </ligand>
</feature>
<evidence type="ECO:0000256" key="7">
    <source>
        <dbReference type="ARBA" id="ARBA00022833"/>
    </source>
</evidence>
<dbReference type="OrthoDB" id="9800940at2"/>
<dbReference type="AlphaFoldDB" id="A0A2W2B9M4"/>
<feature type="binding site" evidence="8">
    <location>
        <position position="60"/>
    </location>
    <ligand>
        <name>Zn(2+)</name>
        <dbReference type="ChEBI" id="CHEBI:29105"/>
        <label>1</label>
        <note>catalytic</note>
    </ligand>
</feature>
<protein>
    <recommendedName>
        <fullName evidence="8">Ribonuclease Z</fullName>
        <shortName evidence="8">RNase Z</shortName>
        <ecNumber evidence="8">3.1.26.11</ecNumber>
    </recommendedName>
    <alternativeName>
        <fullName evidence="8">tRNA 3 endonuclease</fullName>
    </alternativeName>
    <alternativeName>
        <fullName evidence="8">tRNase Z</fullName>
    </alternativeName>
</protein>
<keyword evidence="2 8" id="KW-0819">tRNA processing</keyword>
<dbReference type="EMBL" id="QKTW01000016">
    <property type="protein sequence ID" value="PZF72989.1"/>
    <property type="molecule type" value="Genomic_DNA"/>
</dbReference>
<feature type="binding site" evidence="8">
    <location>
        <position position="62"/>
    </location>
    <ligand>
        <name>Zn(2+)</name>
        <dbReference type="ChEBI" id="CHEBI:29105"/>
        <label>1</label>
        <note>catalytic</note>
    </ligand>
</feature>
<dbReference type="Pfam" id="PF23023">
    <property type="entry name" value="Anti-Pycsar_Apyc1"/>
    <property type="match status" value="1"/>
</dbReference>
<dbReference type="NCBIfam" id="NF000801">
    <property type="entry name" value="PRK00055.1-3"/>
    <property type="match status" value="1"/>
</dbReference>
<dbReference type="RefSeq" id="WP_110999021.1">
    <property type="nucleotide sequence ID" value="NZ_QKTW01000016.1"/>
</dbReference>
<evidence type="ECO:0000313" key="9">
    <source>
        <dbReference type="EMBL" id="PZF72989.1"/>
    </source>
</evidence>
<evidence type="ECO:0000256" key="6">
    <source>
        <dbReference type="ARBA" id="ARBA00022801"/>
    </source>
</evidence>
<dbReference type="HAMAP" id="MF_01818">
    <property type="entry name" value="RNase_Z_BN"/>
    <property type="match status" value="1"/>
</dbReference>
<feature type="binding site" evidence="8">
    <location>
        <position position="209"/>
    </location>
    <ligand>
        <name>Zn(2+)</name>
        <dbReference type="ChEBI" id="CHEBI:29105"/>
        <label>2</label>
        <note>catalytic</note>
    </ligand>
</feature>
<dbReference type="PANTHER" id="PTHR46018">
    <property type="entry name" value="ZINC PHOSPHODIESTERASE ELAC PROTEIN 1"/>
    <property type="match status" value="1"/>
</dbReference>
<comment type="function">
    <text evidence="8">Zinc phosphodiesterase, which displays some tRNA 3'-processing endonuclease activity. Probably involved in tRNA maturation, by removing a 3'-trailer from precursor tRNA.</text>
</comment>
<evidence type="ECO:0000256" key="1">
    <source>
        <dbReference type="ARBA" id="ARBA00011738"/>
    </source>
</evidence>
<dbReference type="PANTHER" id="PTHR46018:SF2">
    <property type="entry name" value="ZINC PHOSPHODIESTERASE ELAC PROTEIN 1"/>
    <property type="match status" value="1"/>
</dbReference>
<name>A0A2W2B9M4_9BACT</name>
<dbReference type="GO" id="GO:0042781">
    <property type="term" value="F:3'-tRNA processing endoribonuclease activity"/>
    <property type="evidence" value="ECO:0007669"/>
    <property type="project" value="UniProtKB-UniRule"/>
</dbReference>
<organism evidence="9 10">
    <name type="scientific">Taibaiella soli</name>
    <dbReference type="NCBI Taxonomy" id="1649169"/>
    <lineage>
        <taxon>Bacteria</taxon>
        <taxon>Pseudomonadati</taxon>
        <taxon>Bacteroidota</taxon>
        <taxon>Chitinophagia</taxon>
        <taxon>Chitinophagales</taxon>
        <taxon>Chitinophagaceae</taxon>
        <taxon>Taibaiella</taxon>
    </lineage>
</organism>
<dbReference type="Gene3D" id="3.60.15.10">
    <property type="entry name" value="Ribonuclease Z/Hydroxyacylglutathione hydrolase-like"/>
    <property type="match status" value="1"/>
</dbReference>
<dbReference type="InterPro" id="IPR036866">
    <property type="entry name" value="RibonucZ/Hydroxyglut_hydro"/>
</dbReference>
<feature type="binding site" evidence="8">
    <location>
        <position position="65"/>
    </location>
    <ligand>
        <name>Zn(2+)</name>
        <dbReference type="ChEBI" id="CHEBI:29105"/>
        <label>2</label>
        <note>catalytic</note>
    </ligand>
</feature>
<dbReference type="EC" id="3.1.26.11" evidence="8"/>
<feature type="binding site" evidence="8">
    <location>
        <position position="139"/>
    </location>
    <ligand>
        <name>Zn(2+)</name>
        <dbReference type="ChEBI" id="CHEBI:29105"/>
        <label>1</label>
        <note>catalytic</note>
    </ligand>
</feature>
<evidence type="ECO:0000256" key="8">
    <source>
        <dbReference type="HAMAP-Rule" id="MF_01818"/>
    </source>
</evidence>
<evidence type="ECO:0000256" key="3">
    <source>
        <dbReference type="ARBA" id="ARBA00022722"/>
    </source>
</evidence>
<dbReference type="SUPFAM" id="SSF56281">
    <property type="entry name" value="Metallo-hydrolase/oxidoreductase"/>
    <property type="match status" value="1"/>
</dbReference>
<sequence>MKVTILGNNSALPAFGRHPTCQIVSISGGLIMLDCGEGAQIQMQRFGFRWRKLENIFISHLHGDHYFGLPGLVNSMSLLGRTAPLHVFGPAGLESIMQQIFDVAETVLAFPYYFHPLPEGAALLTENEFFKVSCFPVEHRIPCHGFLIERKTRGRKIDPERCREYEIPAYFYDRLKAGEDYTQKDGSVVKNEWVTEDGPSPRKYAFCADTRYSESYLPYIMDADTIYHECTYVHAEVEKAHARFHSTSMEAAEVALKANAKQLLLGHFSSKYKELDQFREEAAAIFPNVLVTQEGVAYEI</sequence>
<proteinExistence type="inferred from homology"/>
<keyword evidence="3 8" id="KW-0540">Nuclease</keyword>
<feature type="binding site" evidence="8">
    <location>
        <position position="64"/>
    </location>
    <ligand>
        <name>Zn(2+)</name>
        <dbReference type="ChEBI" id="CHEBI:29105"/>
        <label>2</label>
        <note>catalytic</note>
    </ligand>
</feature>
<keyword evidence="10" id="KW-1185">Reference proteome</keyword>
<keyword evidence="6 8" id="KW-0378">Hydrolase</keyword>
<accession>A0A2W2B9M4</accession>
<comment type="similarity">
    <text evidence="8">Belongs to the RNase Z family.</text>
</comment>
<keyword evidence="7 8" id="KW-0862">Zinc</keyword>
<comment type="cofactor">
    <cofactor evidence="8">
        <name>Zn(2+)</name>
        <dbReference type="ChEBI" id="CHEBI:29105"/>
    </cofactor>
    <text evidence="8">Binds 2 Zn(2+) ions.</text>
</comment>
<evidence type="ECO:0000313" key="10">
    <source>
        <dbReference type="Proteomes" id="UP000248745"/>
    </source>
</evidence>
<keyword evidence="5 8" id="KW-0255">Endonuclease</keyword>
<dbReference type="Proteomes" id="UP000248745">
    <property type="component" value="Unassembled WGS sequence"/>
</dbReference>
<comment type="catalytic activity">
    <reaction evidence="8">
        <text>Endonucleolytic cleavage of RNA, removing extra 3' nucleotides from tRNA precursor, generating 3' termini of tRNAs. A 3'-hydroxy group is left at the tRNA terminus and a 5'-phosphoryl group is left at the trailer molecule.</text>
        <dbReference type="EC" id="3.1.26.11"/>
    </reaction>
</comment>
<evidence type="ECO:0000256" key="4">
    <source>
        <dbReference type="ARBA" id="ARBA00022723"/>
    </source>
</evidence>
<dbReference type="CDD" id="cd07717">
    <property type="entry name" value="RNaseZ_ZiPD-like_MBL-fold"/>
    <property type="match status" value="1"/>
</dbReference>
<evidence type="ECO:0000256" key="2">
    <source>
        <dbReference type="ARBA" id="ARBA00022694"/>
    </source>
</evidence>
<keyword evidence="4 8" id="KW-0479">Metal-binding</keyword>
<reference evidence="9 10" key="1">
    <citation type="submission" date="2018-06" db="EMBL/GenBank/DDBJ databases">
        <title>Mucibacter soli gen. nov., sp. nov., a new member of the family Chitinophagaceae producing mucin.</title>
        <authorList>
            <person name="Kim M.-K."/>
            <person name="Park S."/>
            <person name="Kim T.-S."/>
            <person name="Joung Y."/>
            <person name="Han J.-H."/>
            <person name="Kim S.B."/>
        </authorList>
    </citation>
    <scope>NUCLEOTIDE SEQUENCE [LARGE SCALE GENOMIC DNA]</scope>
    <source>
        <strain evidence="9 10">R1-15</strain>
    </source>
</reference>
<dbReference type="InterPro" id="IPR013471">
    <property type="entry name" value="RNase_Z/BN"/>
</dbReference>